<feature type="compositionally biased region" description="Basic and acidic residues" evidence="1">
    <location>
        <begin position="171"/>
        <end position="193"/>
    </location>
</feature>
<reference evidence="2 3" key="1">
    <citation type="submission" date="2019-10" db="EMBL/GenBank/DDBJ databases">
        <authorList>
            <person name="Palmer J.M."/>
        </authorList>
    </citation>
    <scope>NUCLEOTIDE SEQUENCE [LARGE SCALE GENOMIC DNA]</scope>
    <source>
        <strain evidence="2 3">TWF718</strain>
    </source>
</reference>
<dbReference type="Proteomes" id="UP001313282">
    <property type="component" value="Unassembled WGS sequence"/>
</dbReference>
<dbReference type="AlphaFoldDB" id="A0AAN8N3W6"/>
<evidence type="ECO:0000256" key="1">
    <source>
        <dbReference type="SAM" id="MobiDB-lite"/>
    </source>
</evidence>
<name>A0AAN8N3W6_9PEZI</name>
<evidence type="ECO:0000313" key="2">
    <source>
        <dbReference type="EMBL" id="KAK6347788.1"/>
    </source>
</evidence>
<feature type="region of interest" description="Disordered" evidence="1">
    <location>
        <begin position="297"/>
        <end position="432"/>
    </location>
</feature>
<dbReference type="InterPro" id="IPR012340">
    <property type="entry name" value="NA-bd_OB-fold"/>
</dbReference>
<feature type="compositionally biased region" description="Polar residues" evidence="1">
    <location>
        <begin position="297"/>
        <end position="307"/>
    </location>
</feature>
<gene>
    <name evidence="2" type="ORF">TWF718_005614</name>
</gene>
<keyword evidence="3" id="KW-1185">Reference proteome</keyword>
<feature type="compositionally biased region" description="Low complexity" evidence="1">
    <location>
        <begin position="353"/>
        <end position="364"/>
    </location>
</feature>
<sequence length="572" mass="63811">MATGRRQVPTITLVPALARIVSGSFGTDSLFQRPLLRIVKVQGISMIAGPRINPDDETEPQEGDTLFAYRLFLTDGEYVVAAVLDPVLHPLVHDKILTGPSTYVRLTDYDVRTSPKKVTTDRFTRFLKVRGLEVVYSPGIHFHPEKTDADGDSTMGGIGRTIGRLAPPRNPHHEAERIQEEEGEENKERDEVVVIKQEAASSQPRADFGLDGTRDREIDDDENEYGLDIDDEEALAQLEPQSGRKSMQAHNTAPDNFVTIDKRSLSPDYMLDDDLSEEEILQLSQLEPKMAVEKRAINSTFKSTQKQRMPEEKLRLAGGLKDITGYDNDELGGQSTKAKKKTGPLFHEKENSRSTGSSTIASSSKDIRGPSTPQKPLQCFSPHPSEQCRGLFPGSSTGVRPFPIGPSTPQKTPRQNTPLTSSPYRSSQPPRPIEVTKLGDLFEKAPRSKVDILAVIDKIDENTITRSIGVKRDMHLLDPTVRNTVWLSVWVDPVIFKPAVGTLILFRGLTVHKYDGRSLNAFNDVAGTGWYTIEPTEDMVPGVDEVKEWWRKRMMIAETLMDFECDDSDGEF</sequence>
<organism evidence="2 3">
    <name type="scientific">Orbilia javanica</name>
    <dbReference type="NCBI Taxonomy" id="47235"/>
    <lineage>
        <taxon>Eukaryota</taxon>
        <taxon>Fungi</taxon>
        <taxon>Dikarya</taxon>
        <taxon>Ascomycota</taxon>
        <taxon>Pezizomycotina</taxon>
        <taxon>Orbiliomycetes</taxon>
        <taxon>Orbiliales</taxon>
        <taxon>Orbiliaceae</taxon>
        <taxon>Orbilia</taxon>
    </lineage>
</organism>
<comment type="caution">
    <text evidence="2">The sequence shown here is derived from an EMBL/GenBank/DDBJ whole genome shotgun (WGS) entry which is preliminary data.</text>
</comment>
<evidence type="ECO:0000313" key="3">
    <source>
        <dbReference type="Proteomes" id="UP001313282"/>
    </source>
</evidence>
<dbReference type="EMBL" id="JAVHNR010000003">
    <property type="protein sequence ID" value="KAK6347788.1"/>
    <property type="molecule type" value="Genomic_DNA"/>
</dbReference>
<accession>A0AAN8N3W6</accession>
<dbReference type="Gene3D" id="2.40.50.140">
    <property type="entry name" value="Nucleic acid-binding proteins"/>
    <property type="match status" value="1"/>
</dbReference>
<dbReference type="SUPFAM" id="SSF50249">
    <property type="entry name" value="Nucleic acid-binding proteins"/>
    <property type="match status" value="1"/>
</dbReference>
<protein>
    <submittedName>
        <fullName evidence="2">Uncharacterized protein</fullName>
    </submittedName>
</protein>
<proteinExistence type="predicted"/>
<feature type="compositionally biased region" description="Polar residues" evidence="1">
    <location>
        <begin position="407"/>
        <end position="420"/>
    </location>
</feature>
<feature type="region of interest" description="Disordered" evidence="1">
    <location>
        <begin position="162"/>
        <end position="218"/>
    </location>
</feature>